<gene>
    <name evidence="2" type="ORF">QO001_005824</name>
</gene>
<sequence length="45" mass="5100">MNGDNPLWYDCDEEVPQKKASSRIARVTAILALLAVAYLAYRLLF</sequence>
<proteinExistence type="predicted"/>
<feature type="transmembrane region" description="Helical" evidence="1">
    <location>
        <begin position="24"/>
        <end position="44"/>
    </location>
</feature>
<reference evidence="2" key="1">
    <citation type="submission" date="2023-07" db="EMBL/GenBank/DDBJ databases">
        <title>Genomic Encyclopedia of Type Strains, Phase IV (KMG-IV): sequencing the most valuable type-strain genomes for metagenomic binning, comparative biology and taxonomic classification.</title>
        <authorList>
            <person name="Goeker M."/>
        </authorList>
    </citation>
    <scope>NUCLEOTIDE SEQUENCE</scope>
    <source>
        <strain evidence="2">DSM 19569</strain>
    </source>
</reference>
<evidence type="ECO:0000313" key="2">
    <source>
        <dbReference type="EMBL" id="MDQ0546872.1"/>
    </source>
</evidence>
<protein>
    <submittedName>
        <fullName evidence="2">Uncharacterized protein</fullName>
    </submittedName>
</protein>
<accession>A0AAJ1U063</accession>
<keyword evidence="1" id="KW-0812">Transmembrane</keyword>
<comment type="caution">
    <text evidence="2">The sequence shown here is derived from an EMBL/GenBank/DDBJ whole genome shotgun (WGS) entry which is preliminary data.</text>
</comment>
<keyword evidence="1" id="KW-1133">Transmembrane helix</keyword>
<dbReference type="AlphaFoldDB" id="A0AAJ1U063"/>
<dbReference type="Proteomes" id="UP001223420">
    <property type="component" value="Unassembled WGS sequence"/>
</dbReference>
<organism evidence="2 3">
    <name type="scientific">Methylobacterium brachiatum</name>
    <dbReference type="NCBI Taxonomy" id="269660"/>
    <lineage>
        <taxon>Bacteria</taxon>
        <taxon>Pseudomonadati</taxon>
        <taxon>Pseudomonadota</taxon>
        <taxon>Alphaproteobacteria</taxon>
        <taxon>Hyphomicrobiales</taxon>
        <taxon>Methylobacteriaceae</taxon>
        <taxon>Methylobacterium</taxon>
    </lineage>
</organism>
<dbReference type="EMBL" id="JAUSWL010000018">
    <property type="protein sequence ID" value="MDQ0546872.1"/>
    <property type="molecule type" value="Genomic_DNA"/>
</dbReference>
<keyword evidence="1" id="KW-0472">Membrane</keyword>
<name>A0AAJ1U063_9HYPH</name>
<evidence type="ECO:0000313" key="3">
    <source>
        <dbReference type="Proteomes" id="UP001223420"/>
    </source>
</evidence>
<evidence type="ECO:0000256" key="1">
    <source>
        <dbReference type="SAM" id="Phobius"/>
    </source>
</evidence>